<protein>
    <recommendedName>
        <fullName evidence="5 11">2-amino-3-carboxymuconate-6-semialdehyde decarboxylase</fullName>
        <ecNumber evidence="4 11">4.1.1.45</ecNumber>
    </recommendedName>
    <alternativeName>
        <fullName evidence="10 11">Picolinate carboxylase</fullName>
    </alternativeName>
</protein>
<evidence type="ECO:0000256" key="11">
    <source>
        <dbReference type="RuleBase" id="RU366045"/>
    </source>
</evidence>
<dbReference type="GO" id="GO:1904985">
    <property type="term" value="P:negative regulation of quinolinate biosynthetic process"/>
    <property type="evidence" value="ECO:0007669"/>
    <property type="project" value="UniProtKB-UniRule"/>
</dbReference>
<keyword evidence="8" id="KW-0862">Zinc</keyword>
<evidence type="ECO:0000256" key="7">
    <source>
        <dbReference type="ARBA" id="ARBA00022793"/>
    </source>
</evidence>
<keyword evidence="9 11" id="KW-0456">Lyase</keyword>
<dbReference type="InterPro" id="IPR032465">
    <property type="entry name" value="ACMSD"/>
</dbReference>
<evidence type="ECO:0000256" key="4">
    <source>
        <dbReference type="ARBA" id="ARBA00012365"/>
    </source>
</evidence>
<name>A0A914CAZ0_9BILA</name>
<dbReference type="PANTHER" id="PTHR21240">
    <property type="entry name" value="2-AMINO-3-CARBOXYLMUCONATE-6-SEMIALDEHYDE DECARBOXYLASE"/>
    <property type="match status" value="1"/>
</dbReference>
<evidence type="ECO:0000256" key="2">
    <source>
        <dbReference type="ARBA" id="ARBA00005871"/>
    </source>
</evidence>
<feature type="domain" description="Amidohydrolase-related" evidence="12">
    <location>
        <begin position="12"/>
        <end position="239"/>
    </location>
</feature>
<comment type="subunit">
    <text evidence="3 11">Monomer.</text>
</comment>
<evidence type="ECO:0000259" key="12">
    <source>
        <dbReference type="Pfam" id="PF04909"/>
    </source>
</evidence>
<evidence type="ECO:0000256" key="3">
    <source>
        <dbReference type="ARBA" id="ARBA00011245"/>
    </source>
</evidence>
<evidence type="ECO:0000256" key="1">
    <source>
        <dbReference type="ARBA" id="ARBA00005079"/>
    </source>
</evidence>
<evidence type="ECO:0000256" key="6">
    <source>
        <dbReference type="ARBA" id="ARBA00022723"/>
    </source>
</evidence>
<dbReference type="SUPFAM" id="SSF51556">
    <property type="entry name" value="Metallo-dependent hydrolases"/>
    <property type="match status" value="1"/>
</dbReference>
<dbReference type="Gene3D" id="3.20.20.140">
    <property type="entry name" value="Metal-dependent hydrolases"/>
    <property type="match status" value="1"/>
</dbReference>
<dbReference type="GO" id="GO:0019748">
    <property type="term" value="P:secondary metabolic process"/>
    <property type="evidence" value="ECO:0007669"/>
    <property type="project" value="TreeGrafter"/>
</dbReference>
<dbReference type="GO" id="GO:0001760">
    <property type="term" value="F:aminocarboxymuconate-semialdehyde decarboxylase activity"/>
    <property type="evidence" value="ECO:0007669"/>
    <property type="project" value="UniProtKB-UniRule"/>
</dbReference>
<dbReference type="GO" id="GO:0005829">
    <property type="term" value="C:cytosol"/>
    <property type="evidence" value="ECO:0007669"/>
    <property type="project" value="UniProtKB-UniRule"/>
</dbReference>
<dbReference type="WBParaSite" id="ACRNAN_Path_722.g2728.t1">
    <property type="protein sequence ID" value="ACRNAN_Path_722.g2728.t1"/>
    <property type="gene ID" value="ACRNAN_Path_722.g2728"/>
</dbReference>
<evidence type="ECO:0000256" key="8">
    <source>
        <dbReference type="ARBA" id="ARBA00022833"/>
    </source>
</evidence>
<evidence type="ECO:0000256" key="9">
    <source>
        <dbReference type="ARBA" id="ARBA00023239"/>
    </source>
</evidence>
<dbReference type="InterPro" id="IPR006680">
    <property type="entry name" value="Amidohydro-rel"/>
</dbReference>
<dbReference type="Proteomes" id="UP000887540">
    <property type="component" value="Unplaced"/>
</dbReference>
<evidence type="ECO:0000256" key="5">
    <source>
        <dbReference type="ARBA" id="ARBA00021214"/>
    </source>
</evidence>
<evidence type="ECO:0000313" key="14">
    <source>
        <dbReference type="WBParaSite" id="ACRNAN_Path_722.g2728.t1"/>
    </source>
</evidence>
<comment type="catalytic activity">
    <reaction evidence="11">
        <text>2-amino-3-carboxymuconate 6-semialdehyde + H(+) = 2-aminomuconate 6-semialdehyde + CO2</text>
        <dbReference type="Rhea" id="RHEA:16557"/>
        <dbReference type="ChEBI" id="CHEBI:15378"/>
        <dbReference type="ChEBI" id="CHEBI:16526"/>
        <dbReference type="ChEBI" id="CHEBI:77634"/>
        <dbReference type="ChEBI" id="CHEBI:77803"/>
        <dbReference type="EC" id="4.1.1.45"/>
    </reaction>
</comment>
<organism evidence="13 14">
    <name type="scientific">Acrobeloides nanus</name>
    <dbReference type="NCBI Taxonomy" id="290746"/>
    <lineage>
        <taxon>Eukaryota</taxon>
        <taxon>Metazoa</taxon>
        <taxon>Ecdysozoa</taxon>
        <taxon>Nematoda</taxon>
        <taxon>Chromadorea</taxon>
        <taxon>Rhabditida</taxon>
        <taxon>Tylenchina</taxon>
        <taxon>Cephalobomorpha</taxon>
        <taxon>Cephaloboidea</taxon>
        <taxon>Cephalobidae</taxon>
        <taxon>Acrobeloides</taxon>
    </lineage>
</organism>
<evidence type="ECO:0000256" key="10">
    <source>
        <dbReference type="ARBA" id="ARBA00031120"/>
    </source>
</evidence>
<proteinExistence type="inferred from homology"/>
<reference evidence="14" key="1">
    <citation type="submission" date="2022-11" db="UniProtKB">
        <authorList>
            <consortium name="WormBaseParasite"/>
        </authorList>
    </citation>
    <scope>IDENTIFICATION</scope>
</reference>
<dbReference type="Pfam" id="PF04909">
    <property type="entry name" value="Amidohydro_2"/>
    <property type="match status" value="1"/>
</dbReference>
<comment type="function">
    <text evidence="11">Converts alpha-amino-beta-carboxymuconate-epsilon-semialdehyde (ACMS) to alpha-aminomuconate semialdehyde (AMS).</text>
</comment>
<dbReference type="GO" id="GO:0046872">
    <property type="term" value="F:metal ion binding"/>
    <property type="evidence" value="ECO:0007669"/>
    <property type="project" value="UniProtKB-KW"/>
</dbReference>
<dbReference type="PANTHER" id="PTHR21240:SF27">
    <property type="entry name" value="2-AMINO-3-CARBOXYMUCONATE-6-SEMIALDEHYDE DECARBOXYLASE"/>
    <property type="match status" value="1"/>
</dbReference>
<sequence>MFSPASNSRKFDVHAHILPKNIPDFEKQFGYGGFVRLEHTDRPDGAANMIKDGKLFRVVTKNCYDIDERVREMDYSKVNVQAVSTVPVMFNYWAKAEDNEIIARFLNDDLLAECRKYPDRFVPMGTLPMQNTELAIKELRRCVTELGITSYQIGSHINEKNLDHPDLHPIYKVAEELDVCIFVHPWDMHNWDGRMSKYWLPWLVAMPAETAQAICCILMGGILERFPRLRFCFAHGGGAYPQISGRVAHGFHDRICLGTDYPFPLGELQPGKVVEEYGDLSSQEKDNMLWNNAIKMLKVDESKLYKSKFS</sequence>
<dbReference type="InterPro" id="IPR032466">
    <property type="entry name" value="Metal_Hydrolase"/>
</dbReference>
<comment type="pathway">
    <text evidence="1 11">Secondary metabolite metabolism; quinolate metabolism.</text>
</comment>
<evidence type="ECO:0000313" key="13">
    <source>
        <dbReference type="Proteomes" id="UP000887540"/>
    </source>
</evidence>
<dbReference type="GO" id="GO:0016787">
    <property type="term" value="F:hydrolase activity"/>
    <property type="evidence" value="ECO:0007669"/>
    <property type="project" value="InterPro"/>
</dbReference>
<keyword evidence="6" id="KW-0479">Metal-binding</keyword>
<accession>A0A914CAZ0</accession>
<keyword evidence="13" id="KW-1185">Reference proteome</keyword>
<keyword evidence="7 11" id="KW-0210">Decarboxylase</keyword>
<dbReference type="AlphaFoldDB" id="A0A914CAZ0"/>
<comment type="similarity">
    <text evidence="2">Belongs to the metallo-dependent hydrolases superfamily. ACMSD family.</text>
</comment>
<dbReference type="EC" id="4.1.1.45" evidence="4 11"/>